<evidence type="ECO:0000313" key="4">
    <source>
        <dbReference type="EMBL" id="PXV69169.1"/>
    </source>
</evidence>
<dbReference type="Pfam" id="PF00300">
    <property type="entry name" value="His_Phos_1"/>
    <property type="match status" value="1"/>
</dbReference>
<dbReference type="OrthoDB" id="9781415at2"/>
<accession>A0A2V3PU77</accession>
<feature type="binding site" evidence="2">
    <location>
        <begin position="11"/>
        <end position="18"/>
    </location>
    <ligand>
        <name>substrate</name>
    </ligand>
</feature>
<feature type="binding site" evidence="2">
    <location>
        <position position="61"/>
    </location>
    <ligand>
        <name>substrate</name>
    </ligand>
</feature>
<feature type="active site" description="Proton donor/acceptor" evidence="1">
    <location>
        <position position="88"/>
    </location>
</feature>
<comment type="caution">
    <text evidence="4">The sequence shown here is derived from an EMBL/GenBank/DDBJ whole genome shotgun (WGS) entry which is preliminary data.</text>
</comment>
<sequence>MSSTITFYIARHGKTLLNTLDRVQGWCDSPLTPEGIEVAQFLGAGLRDISFDAVYASDLRRTRQTAEVVLSQQGQTDLPINEVYGFREACFGSFESDFNAKMWGNVALFLQYVKMEDMYRDVFHGKISNKEALDVISKLDHMGLAETFEQVETRSQSALREVAANETANGKDKNVLVIAHGMSIICMLQSLGGKELLKGHLENAAVCKVTYRDGKFDVQSMGDMSYVHTGREQLTVNS</sequence>
<evidence type="ECO:0000313" key="5">
    <source>
        <dbReference type="Proteomes" id="UP000247973"/>
    </source>
</evidence>
<dbReference type="Proteomes" id="UP000247973">
    <property type="component" value="Unassembled WGS sequence"/>
</dbReference>
<dbReference type="SMART" id="SM00855">
    <property type="entry name" value="PGAM"/>
    <property type="match status" value="1"/>
</dbReference>
<dbReference type="GO" id="GO:0016791">
    <property type="term" value="F:phosphatase activity"/>
    <property type="evidence" value="ECO:0007669"/>
    <property type="project" value="TreeGrafter"/>
</dbReference>
<dbReference type="EMBL" id="QICL01000001">
    <property type="protein sequence ID" value="PXV69169.1"/>
    <property type="molecule type" value="Genomic_DNA"/>
</dbReference>
<dbReference type="AlphaFoldDB" id="A0A2V3PU77"/>
<keyword evidence="5" id="KW-1185">Reference proteome</keyword>
<dbReference type="CDD" id="cd07067">
    <property type="entry name" value="HP_PGM_like"/>
    <property type="match status" value="1"/>
</dbReference>
<dbReference type="Gene3D" id="3.40.50.1240">
    <property type="entry name" value="Phosphoglycerate mutase-like"/>
    <property type="match status" value="1"/>
</dbReference>
<evidence type="ECO:0000256" key="3">
    <source>
        <dbReference type="PIRSR" id="PIRSR613078-3"/>
    </source>
</evidence>
<gene>
    <name evidence="4" type="ORF">CLV62_101438</name>
</gene>
<dbReference type="RefSeq" id="WP_110309122.1">
    <property type="nucleotide sequence ID" value="NZ_QICL01000001.1"/>
</dbReference>
<dbReference type="InterPro" id="IPR029033">
    <property type="entry name" value="His_PPase_superfam"/>
</dbReference>
<proteinExistence type="predicted"/>
<dbReference type="PANTHER" id="PTHR48100:SF9">
    <property type="entry name" value="PHOSPHOGLYCERATE MUTASE 2 PARALOG"/>
    <property type="match status" value="1"/>
</dbReference>
<protein>
    <submittedName>
        <fullName evidence="4">Putative phosphoglycerate mutase</fullName>
    </submittedName>
</protein>
<evidence type="ECO:0000256" key="2">
    <source>
        <dbReference type="PIRSR" id="PIRSR613078-2"/>
    </source>
</evidence>
<dbReference type="InterPro" id="IPR050275">
    <property type="entry name" value="PGM_Phosphatase"/>
</dbReference>
<feature type="site" description="Transition state stabilizer" evidence="3">
    <location>
        <position position="180"/>
    </location>
</feature>
<evidence type="ECO:0000256" key="1">
    <source>
        <dbReference type="PIRSR" id="PIRSR613078-1"/>
    </source>
</evidence>
<dbReference type="PANTHER" id="PTHR48100">
    <property type="entry name" value="BROAD-SPECIFICITY PHOSPHATASE YOR283W-RELATED"/>
    <property type="match status" value="1"/>
</dbReference>
<feature type="active site" description="Tele-phosphohistidine intermediate" evidence="1">
    <location>
        <position position="12"/>
    </location>
</feature>
<name>A0A2V3PU77_9BACT</name>
<dbReference type="GO" id="GO:0005737">
    <property type="term" value="C:cytoplasm"/>
    <property type="evidence" value="ECO:0007669"/>
    <property type="project" value="TreeGrafter"/>
</dbReference>
<dbReference type="SUPFAM" id="SSF53254">
    <property type="entry name" value="Phosphoglycerate mutase-like"/>
    <property type="match status" value="1"/>
</dbReference>
<dbReference type="InterPro" id="IPR013078">
    <property type="entry name" value="His_Pase_superF_clade-1"/>
</dbReference>
<reference evidence="4 5" key="1">
    <citation type="submission" date="2018-03" db="EMBL/GenBank/DDBJ databases">
        <title>Genomic Encyclopedia of Archaeal and Bacterial Type Strains, Phase II (KMG-II): from individual species to whole genera.</title>
        <authorList>
            <person name="Goeker M."/>
        </authorList>
    </citation>
    <scope>NUCLEOTIDE SEQUENCE [LARGE SCALE GENOMIC DNA]</scope>
    <source>
        <strain evidence="4 5">DSM 100214</strain>
    </source>
</reference>
<organism evidence="4 5">
    <name type="scientific">Dysgonomonas alginatilytica</name>
    <dbReference type="NCBI Taxonomy" id="1605892"/>
    <lineage>
        <taxon>Bacteria</taxon>
        <taxon>Pseudomonadati</taxon>
        <taxon>Bacteroidota</taxon>
        <taxon>Bacteroidia</taxon>
        <taxon>Bacteroidales</taxon>
        <taxon>Dysgonomonadaceae</taxon>
        <taxon>Dysgonomonas</taxon>
    </lineage>
</organism>